<dbReference type="Pfam" id="PF09849">
    <property type="entry name" value="DUF2076"/>
    <property type="match status" value="1"/>
</dbReference>
<feature type="region of interest" description="Disordered" evidence="1">
    <location>
        <begin position="142"/>
        <end position="166"/>
    </location>
</feature>
<protein>
    <submittedName>
        <fullName evidence="2">Uncharacterized protein DUF2076</fullName>
    </submittedName>
</protein>
<name>A0A562P3Z1_9HYPH</name>
<dbReference type="InterPro" id="IPR018648">
    <property type="entry name" value="DUF2076"/>
</dbReference>
<reference evidence="2 3" key="1">
    <citation type="journal article" date="2015" name="Stand. Genomic Sci.">
        <title>Genomic Encyclopedia of Bacterial and Archaeal Type Strains, Phase III: the genomes of soil and plant-associated and newly described type strains.</title>
        <authorList>
            <person name="Whitman W.B."/>
            <person name="Woyke T."/>
            <person name="Klenk H.P."/>
            <person name="Zhou Y."/>
            <person name="Lilburn T.G."/>
            <person name="Beck B.J."/>
            <person name="De Vos P."/>
            <person name="Vandamme P."/>
            <person name="Eisen J.A."/>
            <person name="Garrity G."/>
            <person name="Hugenholtz P."/>
            <person name="Kyrpides N.C."/>
        </authorList>
    </citation>
    <scope>NUCLEOTIDE SEQUENCE [LARGE SCALE GENOMIC DNA]</scope>
    <source>
        <strain evidence="2 3">CGMCC 1.2546</strain>
    </source>
</reference>
<keyword evidence="3" id="KW-1185">Reference proteome</keyword>
<feature type="compositionally biased region" description="Basic residues" evidence="1">
    <location>
        <begin position="148"/>
        <end position="160"/>
    </location>
</feature>
<comment type="caution">
    <text evidence="2">The sequence shown here is derived from an EMBL/GenBank/DDBJ whole genome shotgun (WGS) entry which is preliminary data.</text>
</comment>
<evidence type="ECO:0000313" key="3">
    <source>
        <dbReference type="Proteomes" id="UP000317122"/>
    </source>
</evidence>
<evidence type="ECO:0000313" key="2">
    <source>
        <dbReference type="EMBL" id="TWI39177.1"/>
    </source>
</evidence>
<accession>A0A562P3Z1</accession>
<dbReference type="Proteomes" id="UP000317122">
    <property type="component" value="Unassembled WGS sequence"/>
</dbReference>
<dbReference type="AlphaFoldDB" id="A0A562P3Z1"/>
<sequence length="213" mass="23468">MDRNDQQAIADLFEKLASVERQTPSRDAEAERFINDLIARQPGAPYYMAQTIVVQARALNAAQSRIEELEQQTQQSAGGGLLGGLVGGSGAMHSGSAPPRRRSRFLAIIRRRRAAGFSPAPRRLRWAWPAACFSATRSRACSAEAKRRQPSRRHNRRRRAVPTGPTIPVSTMAVISAMLNSDSARCGWGSWTSATRLLRSSSSRWRSHGRLCG</sequence>
<gene>
    <name evidence="2" type="ORF">IQ26_02027</name>
</gene>
<proteinExistence type="predicted"/>
<dbReference type="EMBL" id="VLKT01000010">
    <property type="protein sequence ID" value="TWI39177.1"/>
    <property type="molecule type" value="Genomic_DNA"/>
</dbReference>
<evidence type="ECO:0000256" key="1">
    <source>
        <dbReference type="SAM" id="MobiDB-lite"/>
    </source>
</evidence>
<organism evidence="2 3">
    <name type="scientific">Mesorhizobium tianshanense</name>
    <dbReference type="NCBI Taxonomy" id="39844"/>
    <lineage>
        <taxon>Bacteria</taxon>
        <taxon>Pseudomonadati</taxon>
        <taxon>Pseudomonadota</taxon>
        <taxon>Alphaproteobacteria</taxon>
        <taxon>Hyphomicrobiales</taxon>
        <taxon>Phyllobacteriaceae</taxon>
        <taxon>Mesorhizobium</taxon>
    </lineage>
</organism>